<dbReference type="GO" id="GO:0045490">
    <property type="term" value="P:pectin catabolic process"/>
    <property type="evidence" value="ECO:0007669"/>
    <property type="project" value="UniProtKB-UniPathway"/>
</dbReference>
<dbReference type="GO" id="GO:0030599">
    <property type="term" value="F:pectinesterase activity"/>
    <property type="evidence" value="ECO:0007669"/>
    <property type="project" value="InterPro"/>
</dbReference>
<dbReference type="NCBIfam" id="TIGR01614">
    <property type="entry name" value="PME_inhib"/>
    <property type="match status" value="2"/>
</dbReference>
<keyword evidence="11" id="KW-1185">Reference proteome</keyword>
<name>A0A3L6QGK9_PANMI</name>
<evidence type="ECO:0000313" key="11">
    <source>
        <dbReference type="Proteomes" id="UP000275267"/>
    </source>
</evidence>
<evidence type="ECO:0000313" key="10">
    <source>
        <dbReference type="EMBL" id="RLM79754.1"/>
    </source>
</evidence>
<keyword evidence="5" id="KW-0063">Aspartyl esterase</keyword>
<feature type="region of interest" description="Disordered" evidence="7">
    <location>
        <begin position="399"/>
        <end position="422"/>
    </location>
</feature>
<feature type="active site" evidence="6">
    <location>
        <position position="936"/>
    </location>
</feature>
<dbReference type="Pfam" id="PF01095">
    <property type="entry name" value="Pectinesterase"/>
    <property type="match status" value="2"/>
</dbReference>
<dbReference type="GO" id="GO:0042545">
    <property type="term" value="P:cell wall modification"/>
    <property type="evidence" value="ECO:0007669"/>
    <property type="project" value="InterPro"/>
</dbReference>
<dbReference type="GO" id="GO:0004857">
    <property type="term" value="F:enzyme inhibitor activity"/>
    <property type="evidence" value="ECO:0007669"/>
    <property type="project" value="InterPro"/>
</dbReference>
<evidence type="ECO:0000256" key="6">
    <source>
        <dbReference type="PROSITE-ProRule" id="PRU10040"/>
    </source>
</evidence>
<evidence type="ECO:0000256" key="7">
    <source>
        <dbReference type="SAM" id="MobiDB-lite"/>
    </source>
</evidence>
<dbReference type="InterPro" id="IPR006501">
    <property type="entry name" value="Pectinesterase_inhib_dom"/>
</dbReference>
<dbReference type="SUPFAM" id="SSF101148">
    <property type="entry name" value="Plant invertase/pectin methylesterase inhibitor"/>
    <property type="match status" value="2"/>
</dbReference>
<feature type="signal peptide" evidence="8">
    <location>
        <begin position="1"/>
        <end position="16"/>
    </location>
</feature>
<dbReference type="CDD" id="cd15798">
    <property type="entry name" value="PMEI-like_3"/>
    <property type="match status" value="2"/>
</dbReference>
<proteinExistence type="inferred from homology"/>
<evidence type="ECO:0000256" key="3">
    <source>
        <dbReference type="ARBA" id="ARBA00007786"/>
    </source>
</evidence>
<evidence type="ECO:0000256" key="4">
    <source>
        <dbReference type="ARBA" id="ARBA00022801"/>
    </source>
</evidence>
<dbReference type="OrthoDB" id="2019149at2759"/>
<comment type="pathway">
    <text evidence="1">Glycan metabolism; pectin degradation; 2-dehydro-3-deoxy-D-gluconate from pectin: step 1/5.</text>
</comment>
<dbReference type="Gene3D" id="1.20.140.40">
    <property type="entry name" value="Invertase/pectin methylesterase inhibitor family protein"/>
    <property type="match status" value="2"/>
</dbReference>
<dbReference type="Proteomes" id="UP000275267">
    <property type="component" value="Unassembled WGS sequence"/>
</dbReference>
<dbReference type="InterPro" id="IPR000070">
    <property type="entry name" value="Pectinesterase_cat"/>
</dbReference>
<comment type="similarity">
    <text evidence="2">In the N-terminal section; belongs to the PMEI family.</text>
</comment>
<accession>A0A3L6QGK9</accession>
<evidence type="ECO:0000256" key="5">
    <source>
        <dbReference type="ARBA" id="ARBA00023085"/>
    </source>
</evidence>
<feature type="region of interest" description="Disordered" evidence="7">
    <location>
        <begin position="195"/>
        <end position="214"/>
    </location>
</feature>
<dbReference type="PANTHER" id="PTHR31707">
    <property type="entry name" value="PECTINESTERASE"/>
    <property type="match status" value="1"/>
</dbReference>
<evidence type="ECO:0000256" key="8">
    <source>
        <dbReference type="SAM" id="SignalP"/>
    </source>
</evidence>
<dbReference type="Gene3D" id="2.160.20.10">
    <property type="entry name" value="Single-stranded right-handed beta-helix, Pectin lyase-like"/>
    <property type="match status" value="2"/>
</dbReference>
<comment type="caution">
    <text evidence="10">The sequence shown here is derived from an EMBL/GenBank/DDBJ whole genome shotgun (WGS) entry which is preliminary data.</text>
</comment>
<evidence type="ECO:0000259" key="9">
    <source>
        <dbReference type="SMART" id="SM00856"/>
    </source>
</evidence>
<feature type="domain" description="Pectinesterase inhibitor" evidence="9">
    <location>
        <begin position="43"/>
        <end position="187"/>
    </location>
</feature>
<gene>
    <name evidence="10" type="ORF">C2845_PM12G29060</name>
</gene>
<dbReference type="UniPathway" id="UPA00545">
    <property type="reaction ID" value="UER00823"/>
</dbReference>
<dbReference type="InterPro" id="IPR012334">
    <property type="entry name" value="Pectin_lyas_fold"/>
</dbReference>
<dbReference type="PROSITE" id="PS00503">
    <property type="entry name" value="PECTINESTERASE_2"/>
    <property type="match status" value="1"/>
</dbReference>
<comment type="similarity">
    <text evidence="3">In the C-terminal section; belongs to the pectinesterase family.</text>
</comment>
<dbReference type="SMART" id="SM00856">
    <property type="entry name" value="PMEI"/>
    <property type="match status" value="2"/>
</dbReference>
<feature type="domain" description="Pectinesterase inhibitor" evidence="9">
    <location>
        <begin position="587"/>
        <end position="729"/>
    </location>
</feature>
<keyword evidence="4" id="KW-0378">Hydrolase</keyword>
<keyword evidence="8" id="KW-0732">Signal</keyword>
<reference evidence="11" key="1">
    <citation type="journal article" date="2019" name="Nat. Commun.">
        <title>The genome of broomcorn millet.</title>
        <authorList>
            <person name="Zou C."/>
            <person name="Miki D."/>
            <person name="Li D."/>
            <person name="Tang Q."/>
            <person name="Xiao L."/>
            <person name="Rajput S."/>
            <person name="Deng P."/>
            <person name="Jia W."/>
            <person name="Huang R."/>
            <person name="Zhang M."/>
            <person name="Sun Y."/>
            <person name="Hu J."/>
            <person name="Fu X."/>
            <person name="Schnable P.S."/>
            <person name="Li F."/>
            <person name="Zhang H."/>
            <person name="Feng B."/>
            <person name="Zhu X."/>
            <person name="Liu R."/>
            <person name="Schnable J.C."/>
            <person name="Zhu J.-K."/>
            <person name="Zhang H."/>
        </authorList>
    </citation>
    <scope>NUCLEOTIDE SEQUENCE [LARGE SCALE GENOMIC DNA]</scope>
</reference>
<feature type="compositionally biased region" description="Low complexity" evidence="7">
    <location>
        <begin position="200"/>
        <end position="214"/>
    </location>
</feature>
<evidence type="ECO:0000256" key="1">
    <source>
        <dbReference type="ARBA" id="ARBA00005184"/>
    </source>
</evidence>
<dbReference type="FunFam" id="2.160.20.10:FF:000001">
    <property type="entry name" value="Pectinesterase"/>
    <property type="match status" value="1"/>
</dbReference>
<dbReference type="SUPFAM" id="SSF51126">
    <property type="entry name" value="Pectin lyase-like"/>
    <property type="match status" value="2"/>
</dbReference>
<dbReference type="InterPro" id="IPR035513">
    <property type="entry name" value="Invertase/methylesterase_inhib"/>
</dbReference>
<organism evidence="10 11">
    <name type="scientific">Panicum miliaceum</name>
    <name type="common">Proso millet</name>
    <name type="synonym">Broomcorn millet</name>
    <dbReference type="NCBI Taxonomy" id="4540"/>
    <lineage>
        <taxon>Eukaryota</taxon>
        <taxon>Viridiplantae</taxon>
        <taxon>Streptophyta</taxon>
        <taxon>Embryophyta</taxon>
        <taxon>Tracheophyta</taxon>
        <taxon>Spermatophyta</taxon>
        <taxon>Magnoliopsida</taxon>
        <taxon>Liliopsida</taxon>
        <taxon>Poales</taxon>
        <taxon>Poaceae</taxon>
        <taxon>PACMAD clade</taxon>
        <taxon>Panicoideae</taxon>
        <taxon>Panicodae</taxon>
        <taxon>Paniceae</taxon>
        <taxon>Panicinae</taxon>
        <taxon>Panicum</taxon>
        <taxon>Panicum sect. Panicum</taxon>
    </lineage>
</organism>
<dbReference type="AlphaFoldDB" id="A0A3L6QGK9"/>
<dbReference type="STRING" id="4540.A0A3L6QGK9"/>
<dbReference type="EMBL" id="PQIB02000012">
    <property type="protein sequence ID" value="RLM79754.1"/>
    <property type="molecule type" value="Genomic_DNA"/>
</dbReference>
<evidence type="ECO:0000256" key="2">
    <source>
        <dbReference type="ARBA" id="ARBA00006027"/>
    </source>
</evidence>
<dbReference type="InterPro" id="IPR011050">
    <property type="entry name" value="Pectin_lyase_fold/virulence"/>
</dbReference>
<dbReference type="Pfam" id="PF04043">
    <property type="entry name" value="PMEI"/>
    <property type="match status" value="2"/>
</dbReference>
<sequence>MATVLALATVAPVAAGKGDEAASGVGNAAAVSRIAATSASAPPSSVNVTLICRSTPDPRACETALTSAEARSARDPFAASVQFAMARATTARLLARNLSASAPAVRPSGMHDCAELLDISLAQLRDALRGCAADAAGATTWLSAALTNQGTCNDSLAAAATPAPAGRDAVRKQVAALAQFIRTALALHVKKVKGGGGSGVPPSAAPSPNKSAAFPSWLPEHDRRLLQSPATNAMTPDAVVALDGSGTHRSINEAIAAVTAPVGTMASGGRGAGGSRRKVIHVKAGRYKESVSISYQQKDVMLVGDGKGKTIIDGDKSVAGGYTAYSSATFAAMGAGFMAKGLSIVNSAGPEKGQAVALLVGGDRSVVYQCEIKAHQDTLFTHSNRQFYAESDIFGTARKPSPGQQDVVTAQGRDDPNQNTGISIHRCRITGASDLGRTPVYLGRPWKKYARVAVMESTMDGSVVPVGWLAWPDQPAPSTTLYYGEYRNTGAGAETNGRVTWTGVHTSMSTADATGFTVEKFIVGNSWLGATGVGYTSGLIASDKIVQADYKLEAQSVTSTTKGENQATSTGTVGAVSRISTSAAAPPTRQNVTLICQSTPYPSACETALSSAEARSAGDPFAASVQFAIARATTAHALARNLSASTPTEPPSGMRDCVELPDITLHQLRDALAGSASDAEGARTWLSAAMTYQDTCNESLAAVPASAGRDAVSQKVGALAQFIGTALALHVSRMEGRNGTAPSAAPAPAPEGITFPSWLSEHDRRLLESPVANITPDAVVALDGSGTHRSINDAIADVTAARSRPASGGHGAGASRRVVLHVKAGRYVETVRVPNANVMLVGDGKGKTILDGRKSAGDGYTTYNSATVVVLGAGFVGKGLSTINSAGPGEGQAVALVVSGDRSVLYQCDIQAYQDTLYTQANRQFYAENDVSGTVDFIFGNAAVVFQNCGIQARKPITG</sequence>
<dbReference type="InterPro" id="IPR018040">
    <property type="entry name" value="Pectinesterase_Tyr_AS"/>
</dbReference>
<dbReference type="InterPro" id="IPR033131">
    <property type="entry name" value="Pectinesterase_Asp_AS"/>
</dbReference>
<feature type="chain" id="PRO_5018225949" evidence="8">
    <location>
        <begin position="17"/>
        <end position="959"/>
    </location>
</feature>
<dbReference type="PROSITE" id="PS00800">
    <property type="entry name" value="PECTINESTERASE_1"/>
    <property type="match status" value="1"/>
</dbReference>
<protein>
    <submittedName>
        <fullName evidence="10">Pectinesterase-like</fullName>
    </submittedName>
</protein>